<evidence type="ECO:0000313" key="2">
    <source>
        <dbReference type="EMBL" id="SEL52517.1"/>
    </source>
</evidence>
<evidence type="ECO:0000313" key="3">
    <source>
        <dbReference type="Proteomes" id="UP000183894"/>
    </source>
</evidence>
<keyword evidence="1" id="KW-0812">Transmembrane</keyword>
<feature type="transmembrane region" description="Helical" evidence="1">
    <location>
        <begin position="35"/>
        <end position="53"/>
    </location>
</feature>
<dbReference type="Proteomes" id="UP000183894">
    <property type="component" value="Unassembled WGS sequence"/>
</dbReference>
<keyword evidence="1" id="KW-1133">Transmembrane helix</keyword>
<accession>A0A1H7QYX2</accession>
<gene>
    <name evidence="2" type="ORF">SAMN04488691_105191</name>
</gene>
<feature type="transmembrane region" description="Helical" evidence="1">
    <location>
        <begin position="94"/>
        <end position="110"/>
    </location>
</feature>
<keyword evidence="1" id="KW-0472">Membrane</keyword>
<dbReference type="AlphaFoldDB" id="A0A1H7QYX2"/>
<sequence length="128" mass="13248">MICPETMADSKSLSIGVLASVFASGVYHLDGSWDAQLLLVLGLTWGIAGWLVARNRSCLENPNTVPQILFALLIGIPLFGIHSDLSLGTLRSPLVLFVMGVALAGIGLGAEMSASPTAEQSATVAPAD</sequence>
<name>A0A1H7QYX2_HALLR</name>
<proteinExistence type="predicted"/>
<feature type="transmembrane region" description="Helical" evidence="1">
    <location>
        <begin position="65"/>
        <end position="82"/>
    </location>
</feature>
<protein>
    <submittedName>
        <fullName evidence="2">Uncharacterized protein</fullName>
    </submittedName>
</protein>
<evidence type="ECO:0000256" key="1">
    <source>
        <dbReference type="SAM" id="Phobius"/>
    </source>
</evidence>
<reference evidence="2 3" key="1">
    <citation type="submission" date="2016-10" db="EMBL/GenBank/DDBJ databases">
        <authorList>
            <person name="de Groot N.N."/>
        </authorList>
    </citation>
    <scope>NUCLEOTIDE SEQUENCE [LARGE SCALE GENOMIC DNA]</scope>
    <source>
        <strain evidence="2 3">CDM_5</strain>
    </source>
</reference>
<organism evidence="2 3">
    <name type="scientific">Haloferax larsenii</name>
    <dbReference type="NCBI Taxonomy" id="302484"/>
    <lineage>
        <taxon>Archaea</taxon>
        <taxon>Methanobacteriati</taxon>
        <taxon>Methanobacteriota</taxon>
        <taxon>Stenosarchaea group</taxon>
        <taxon>Halobacteria</taxon>
        <taxon>Halobacteriales</taxon>
        <taxon>Haloferacaceae</taxon>
        <taxon>Haloferax</taxon>
    </lineage>
</organism>
<dbReference type="EMBL" id="FOAD01000005">
    <property type="protein sequence ID" value="SEL52517.1"/>
    <property type="molecule type" value="Genomic_DNA"/>
</dbReference>
<feature type="transmembrane region" description="Helical" evidence="1">
    <location>
        <begin position="12"/>
        <end position="29"/>
    </location>
</feature>